<protein>
    <submittedName>
        <fullName evidence="3">Phage replication initiation protein</fullName>
    </submittedName>
</protein>
<dbReference type="Proteomes" id="UP001138793">
    <property type="component" value="Unassembled WGS sequence"/>
</dbReference>
<evidence type="ECO:0000259" key="1">
    <source>
        <dbReference type="Pfam" id="PF02486"/>
    </source>
</evidence>
<feature type="domain" description="Replication initiation protein-like C-terminal" evidence="1">
    <location>
        <begin position="121"/>
        <end position="320"/>
    </location>
</feature>
<dbReference type="AlphaFoldDB" id="A0A9X0YVT3"/>
<proteinExistence type="predicted"/>
<feature type="domain" description="Rolling Circle replication initiation protein N-terminal" evidence="2">
    <location>
        <begin position="25"/>
        <end position="114"/>
    </location>
</feature>
<dbReference type="EMBL" id="JAGGMB010000021">
    <property type="protein sequence ID" value="MBP2079785.1"/>
    <property type="molecule type" value="Genomic_DNA"/>
</dbReference>
<gene>
    <name evidence="3" type="ORF">J2Z64_004084</name>
</gene>
<reference evidence="3" key="1">
    <citation type="submission" date="2021-03" db="EMBL/GenBank/DDBJ databases">
        <title>Genomic Encyclopedia of Type Strains, Phase IV (KMG-IV): sequencing the most valuable type-strain genomes for metagenomic binning, comparative biology and taxonomic classification.</title>
        <authorList>
            <person name="Goeker M."/>
        </authorList>
    </citation>
    <scope>NUCLEOTIDE SEQUENCE</scope>
    <source>
        <strain evidence="3">DSM 107338</strain>
    </source>
</reference>
<dbReference type="OrthoDB" id="2067664at2"/>
<dbReference type="InterPro" id="IPR003491">
    <property type="entry name" value="REP-like_C"/>
</dbReference>
<dbReference type="Pfam" id="PF02486">
    <property type="entry name" value="Rep_trans"/>
    <property type="match status" value="1"/>
</dbReference>
<organism evidence="3 4">
    <name type="scientific">Oceanobacillus polygoni</name>
    <dbReference type="NCBI Taxonomy" id="1235259"/>
    <lineage>
        <taxon>Bacteria</taxon>
        <taxon>Bacillati</taxon>
        <taxon>Bacillota</taxon>
        <taxon>Bacilli</taxon>
        <taxon>Bacillales</taxon>
        <taxon>Bacillaceae</taxon>
        <taxon>Oceanobacillus</taxon>
    </lineage>
</organism>
<dbReference type="Pfam" id="PF18106">
    <property type="entry name" value="Rol_Rep_N"/>
    <property type="match status" value="1"/>
</dbReference>
<evidence type="ECO:0000259" key="2">
    <source>
        <dbReference type="Pfam" id="PF18106"/>
    </source>
</evidence>
<accession>A0A9X0YVT3</accession>
<sequence>MTTKNPPYSNRGVEIIKNDENPLTAMIDYLRVSFKTHDIDLILEKVVHLKKDYMEHKESGFYGYIGTYQLDNIKVFYSHSLDERGILVEMSGKGCRQFESFLKARKNTWFDFFRDCLENNGKFPRLDIAIDDKKTYFEIPMILEKIKHGEAISQFRKSDYNGSLNIEDGDYRGTTIYFGSKQSEVYLCFYQKNYEQANKFNVPVEEFGDWNRYELRLKNDRAHNAILGILEYENLLHVAKGIIKNYLRFVDRGNSESRQSWVTSSFWEEFLSDVEKLRLFTKPDDKFYEKSKNWFMKYGVRTMKMVKIVDDTLGTTDLQDVEEETELNPKQEHMMKVYMAKILDMVV</sequence>
<keyword evidence="4" id="KW-1185">Reference proteome</keyword>
<dbReference type="InterPro" id="IPR040819">
    <property type="entry name" value="Rol_Rep_N"/>
</dbReference>
<dbReference type="RefSeq" id="WP_149476533.1">
    <property type="nucleotide sequence ID" value="NZ_JAGGMB010000021.1"/>
</dbReference>
<evidence type="ECO:0000313" key="4">
    <source>
        <dbReference type="Proteomes" id="UP001138793"/>
    </source>
</evidence>
<name>A0A9X0YVT3_9BACI</name>
<comment type="caution">
    <text evidence="3">The sequence shown here is derived from an EMBL/GenBank/DDBJ whole genome shotgun (WGS) entry which is preliminary data.</text>
</comment>
<evidence type="ECO:0000313" key="3">
    <source>
        <dbReference type="EMBL" id="MBP2079785.1"/>
    </source>
</evidence>